<dbReference type="EMBL" id="MDVB01000054">
    <property type="protein sequence ID" value="PIT16428.1"/>
    <property type="molecule type" value="Genomic_DNA"/>
</dbReference>
<feature type="chain" id="PRO_5014564930" evidence="3">
    <location>
        <begin position="23"/>
        <end position="272"/>
    </location>
</feature>
<evidence type="ECO:0000256" key="2">
    <source>
        <dbReference type="ARBA" id="ARBA00022729"/>
    </source>
</evidence>
<keyword evidence="2 3" id="KW-0732">Signal</keyword>
<dbReference type="Proteomes" id="UP000231484">
    <property type="component" value="Unassembled WGS sequence"/>
</dbReference>
<name>A0A2N9XWV1_9NEIS</name>
<evidence type="ECO:0000313" key="7">
    <source>
        <dbReference type="Proteomes" id="UP000231484"/>
    </source>
</evidence>
<evidence type="ECO:0000256" key="1">
    <source>
        <dbReference type="ARBA" id="ARBA00006135"/>
    </source>
</evidence>
<dbReference type="NCBIfam" id="TIGR02781">
    <property type="entry name" value="VirB9"/>
    <property type="match status" value="1"/>
</dbReference>
<organism evidence="5 7">
    <name type="scientific">Snodgrassella alvi</name>
    <dbReference type="NCBI Taxonomy" id="1196083"/>
    <lineage>
        <taxon>Bacteria</taxon>
        <taxon>Pseudomonadati</taxon>
        <taxon>Pseudomonadota</taxon>
        <taxon>Betaproteobacteria</taxon>
        <taxon>Neisseriales</taxon>
        <taxon>Neisseriaceae</taxon>
        <taxon>Snodgrassella</taxon>
    </lineage>
</organism>
<evidence type="ECO:0000313" key="6">
    <source>
        <dbReference type="Proteomes" id="UP000231293"/>
    </source>
</evidence>
<dbReference type="CDD" id="cd06911">
    <property type="entry name" value="VirB9_CagX_TrbG"/>
    <property type="match status" value="1"/>
</dbReference>
<dbReference type="EMBL" id="MEIQ01000002">
    <property type="protein sequence ID" value="PIT54256.1"/>
    <property type="molecule type" value="Genomic_DNA"/>
</dbReference>
<dbReference type="InterPro" id="IPR010258">
    <property type="entry name" value="Conjugal_tfr_TrbG/VirB9/CagX"/>
</dbReference>
<feature type="signal peptide" evidence="3">
    <location>
        <begin position="1"/>
        <end position="22"/>
    </location>
</feature>
<evidence type="ECO:0000256" key="3">
    <source>
        <dbReference type="SAM" id="SignalP"/>
    </source>
</evidence>
<dbReference type="AlphaFoldDB" id="A0A2N9XWV1"/>
<proteinExistence type="inferred from homology"/>
<dbReference type="RefSeq" id="WP_100113472.1">
    <property type="nucleotide sequence ID" value="NZ_MDVB01000054.1"/>
</dbReference>
<gene>
    <name evidence="4" type="ORF">BGI32_04650</name>
    <name evidence="5" type="ORF">BHC48_00805</name>
</gene>
<dbReference type="Pfam" id="PF03524">
    <property type="entry name" value="CagX"/>
    <property type="match status" value="1"/>
</dbReference>
<dbReference type="Proteomes" id="UP000231293">
    <property type="component" value="Unassembled WGS sequence"/>
</dbReference>
<evidence type="ECO:0000313" key="4">
    <source>
        <dbReference type="EMBL" id="PIT16428.1"/>
    </source>
</evidence>
<dbReference type="InterPro" id="IPR038161">
    <property type="entry name" value="VirB9/CagX/TrbG_C_sf"/>
</dbReference>
<protein>
    <submittedName>
        <fullName evidence="5">P-type conjugative transfer protein VirB9</fullName>
    </submittedName>
</protein>
<accession>A0A2N9XWV1</accession>
<evidence type="ECO:0000313" key="5">
    <source>
        <dbReference type="EMBL" id="PIT54256.1"/>
    </source>
</evidence>
<dbReference type="Gene3D" id="2.60.40.2500">
    <property type="match status" value="1"/>
</dbReference>
<dbReference type="InterPro" id="IPR014148">
    <property type="entry name" value="VirB9"/>
</dbReference>
<reference evidence="6 7" key="1">
    <citation type="journal article" date="2017" name="MBio">
        <title>Type VI secretion-mediated competition in the bee gut microbiome.</title>
        <authorList>
            <person name="Steele M.I."/>
            <person name="Kwong W.K."/>
            <person name="Powell J.E."/>
            <person name="Whiteley M."/>
            <person name="Moran N.A."/>
        </authorList>
    </citation>
    <scope>NUCLEOTIDE SEQUENCE [LARGE SCALE GENOMIC DNA]</scope>
    <source>
        <strain evidence="4 6">App2-2</strain>
        <strain evidence="5 7">Occ4-2</strain>
    </source>
</reference>
<sequence length="272" mass="30157">MKIQHKFCLAAVMAAFILPAFAEAIPAGSFRDSRIQTAVYHDNQVYHIRGQVGRAVLVQLEEGETLSGDNAALGMGDSDAWKVAVKGNNIIFKPTVTKPATNMLIVTNKRTYAFTLSLVSEQHKKQAPTYILRFSYPDTIAAKQSEAMARDRKVAALFSQTTDNIQIHNNSYWGYGDKALAPTAMWDNGLFTYLRFNNNKDLPTIYKVADDGTEALVNSHIEKDMIVVHETAPRFVLRLGKSVLGINNRGYDAVGHFNRTGTSSTDTVRIVK</sequence>
<dbReference type="InterPro" id="IPR033645">
    <property type="entry name" value="VirB9/CagX/TrbG_C"/>
</dbReference>
<comment type="caution">
    <text evidence="5">The sequence shown here is derived from an EMBL/GenBank/DDBJ whole genome shotgun (WGS) entry which is preliminary data.</text>
</comment>
<comment type="similarity">
    <text evidence="1">Belongs to the TrbG/VirB9 family.</text>
</comment>